<evidence type="ECO:0000313" key="2">
    <source>
        <dbReference type="EMBL" id="MCY0095189.1"/>
    </source>
</evidence>
<name>A0ABT3YHB8_9HYPH</name>
<dbReference type="InterPro" id="IPR053165">
    <property type="entry name" value="HSI-I_assembly_Hcp1"/>
</dbReference>
<accession>A0ABT3YHB8</accession>
<dbReference type="Proteomes" id="UP001081283">
    <property type="component" value="Unassembled WGS sequence"/>
</dbReference>
<organism evidence="2 3">
    <name type="scientific">Hoeflea ulvae</name>
    <dbReference type="NCBI Taxonomy" id="2983764"/>
    <lineage>
        <taxon>Bacteria</taxon>
        <taxon>Pseudomonadati</taxon>
        <taxon>Pseudomonadota</taxon>
        <taxon>Alphaproteobacteria</taxon>
        <taxon>Hyphomicrobiales</taxon>
        <taxon>Rhizobiaceae</taxon>
        <taxon>Hoeflea</taxon>
    </lineage>
</organism>
<keyword evidence="3" id="KW-1185">Reference proteome</keyword>
<sequence>MATNMHLKIDSIEGESRKKGHEGQIEITSWAFGMDQQASVGHGHGSGAGRVSVRDVVLTKSICKSDAALMQHCCSGKHIPEITLFCEKAGGETTVEYVKIVMKQVLVTNHTVSGALGSDEVAVDVSLNFAEYVVTYTQQAEDGSAGPTTTQGWNVAENRSAA</sequence>
<dbReference type="PANTHER" id="PTHR36152">
    <property type="entry name" value="CYTOPLASMIC PROTEIN-RELATED"/>
    <property type="match status" value="1"/>
</dbReference>
<reference evidence="2" key="1">
    <citation type="submission" date="2022-10" db="EMBL/GenBank/DDBJ databases">
        <title>Hoeflea sp. J2-29, isolated from marine algae.</title>
        <authorList>
            <person name="Kristyanto S."/>
            <person name="Kim J.M."/>
            <person name="Jeon C.O."/>
        </authorList>
    </citation>
    <scope>NUCLEOTIDE SEQUENCE</scope>
    <source>
        <strain evidence="2">J2-29</strain>
    </source>
</reference>
<dbReference type="InterPro" id="IPR008514">
    <property type="entry name" value="T6SS_Hcp"/>
</dbReference>
<dbReference type="Gene3D" id="2.30.110.20">
    <property type="entry name" value="Hcp1-like"/>
    <property type="match status" value="1"/>
</dbReference>
<dbReference type="EMBL" id="JAOVZQ010000001">
    <property type="protein sequence ID" value="MCY0095189.1"/>
    <property type="molecule type" value="Genomic_DNA"/>
</dbReference>
<dbReference type="Pfam" id="PF05638">
    <property type="entry name" value="T6SS_HCP"/>
    <property type="match status" value="1"/>
</dbReference>
<feature type="compositionally biased region" description="Polar residues" evidence="1">
    <location>
        <begin position="141"/>
        <end position="153"/>
    </location>
</feature>
<dbReference type="RefSeq" id="WP_267613083.1">
    <property type="nucleotide sequence ID" value="NZ_JAOVZQ010000001.1"/>
</dbReference>
<gene>
    <name evidence="2" type="ORF">OEG82_14320</name>
</gene>
<dbReference type="PANTHER" id="PTHR36152:SF5">
    <property type="entry name" value="PROTEIN HCP1"/>
    <property type="match status" value="1"/>
</dbReference>
<comment type="caution">
    <text evidence="2">The sequence shown here is derived from an EMBL/GenBank/DDBJ whole genome shotgun (WGS) entry which is preliminary data.</text>
</comment>
<dbReference type="SUPFAM" id="SSF141452">
    <property type="entry name" value="Hcp1-like"/>
    <property type="match status" value="1"/>
</dbReference>
<protein>
    <submittedName>
        <fullName evidence="2">Type VI secretion system tube protein Hcp</fullName>
    </submittedName>
</protein>
<evidence type="ECO:0000256" key="1">
    <source>
        <dbReference type="SAM" id="MobiDB-lite"/>
    </source>
</evidence>
<evidence type="ECO:0000313" key="3">
    <source>
        <dbReference type="Proteomes" id="UP001081283"/>
    </source>
</evidence>
<feature type="region of interest" description="Disordered" evidence="1">
    <location>
        <begin position="141"/>
        <end position="162"/>
    </location>
</feature>
<proteinExistence type="predicted"/>
<dbReference type="InterPro" id="IPR036624">
    <property type="entry name" value="Hcp1-lik_sf"/>
</dbReference>